<protein>
    <recommendedName>
        <fullName evidence="3">Alpha/beta hydrolase family protein</fullName>
    </recommendedName>
</protein>
<dbReference type="RefSeq" id="WP_085804228.1">
    <property type="nucleotide sequence ID" value="NZ_FWFX01000002.1"/>
</dbReference>
<evidence type="ECO:0000313" key="1">
    <source>
        <dbReference type="EMBL" id="SLN19957.1"/>
    </source>
</evidence>
<dbReference type="OrthoDB" id="9797755at2"/>
<organism evidence="1 2">
    <name type="scientific">Roseovarius albus</name>
    <dbReference type="NCBI Taxonomy" id="1247867"/>
    <lineage>
        <taxon>Bacteria</taxon>
        <taxon>Pseudomonadati</taxon>
        <taxon>Pseudomonadota</taxon>
        <taxon>Alphaproteobacteria</taxon>
        <taxon>Rhodobacterales</taxon>
        <taxon>Roseobacteraceae</taxon>
        <taxon>Roseovarius</taxon>
    </lineage>
</organism>
<accession>A0A1X6YFJ7</accession>
<dbReference type="Proteomes" id="UP000193061">
    <property type="component" value="Unassembled WGS sequence"/>
</dbReference>
<dbReference type="Gene3D" id="3.40.50.1820">
    <property type="entry name" value="alpha/beta hydrolase"/>
    <property type="match status" value="1"/>
</dbReference>
<gene>
    <name evidence="1" type="ORF">ROA7450_00654</name>
</gene>
<evidence type="ECO:0000313" key="2">
    <source>
        <dbReference type="Proteomes" id="UP000193061"/>
    </source>
</evidence>
<dbReference type="PANTHER" id="PTHR36513">
    <property type="entry name" value="ABC TRANSMEMBRANE TYPE-1 DOMAIN-CONTAINING PROTEIN"/>
    <property type="match status" value="1"/>
</dbReference>
<name>A0A1X6YFJ7_9RHOB</name>
<dbReference type="InterPro" id="IPR029058">
    <property type="entry name" value="AB_hydrolase_fold"/>
</dbReference>
<reference evidence="1 2" key="1">
    <citation type="submission" date="2017-03" db="EMBL/GenBank/DDBJ databases">
        <authorList>
            <person name="Afonso C.L."/>
            <person name="Miller P.J."/>
            <person name="Scott M.A."/>
            <person name="Spackman E."/>
            <person name="Goraichik I."/>
            <person name="Dimitrov K.M."/>
            <person name="Suarez D.L."/>
            <person name="Swayne D.E."/>
        </authorList>
    </citation>
    <scope>NUCLEOTIDE SEQUENCE [LARGE SCALE GENOMIC DNA]</scope>
    <source>
        <strain evidence="1 2">CECT 7450</strain>
    </source>
</reference>
<dbReference type="AlphaFoldDB" id="A0A1X6YFJ7"/>
<dbReference type="PANTHER" id="PTHR36513:SF1">
    <property type="entry name" value="TRANSMEMBRANE PROTEIN"/>
    <property type="match status" value="1"/>
</dbReference>
<proteinExistence type="predicted"/>
<dbReference type="SUPFAM" id="SSF53474">
    <property type="entry name" value="alpha/beta-Hydrolases"/>
    <property type="match status" value="1"/>
</dbReference>
<dbReference type="EMBL" id="FWFX01000002">
    <property type="protein sequence ID" value="SLN19957.1"/>
    <property type="molecule type" value="Genomic_DNA"/>
</dbReference>
<keyword evidence="2" id="KW-1185">Reference proteome</keyword>
<sequence length="316" mass="35427">MTYIMCVRNITKGRFGNEPGATHFLDVPSGQTPAPAHKTSKRDWIKSVQKDAITGSESGVPVGDILFYVHGYNNTPEQVVTRHRKLQNGLAKHGYKGTIISFDWPSADTALNYLEDRHDAKQTMLRLVNEGIKTFASLQRPDCRINQHILAHSMGCYVVREAFDDADDIASIAQKNWTVSQIMFVAGDVSSRAMRDGASKSSSLYRHCVRMTNYYNPYDNVLTLANVKRIGVSPRVGRIGLPDRVPSKAVDIFCGAYYKEKIDPELTALRKAHTWYFDDDVFLRDVHHTIDGAIDREKIPGRRPTSKGNLALTALD</sequence>
<evidence type="ECO:0008006" key="3">
    <source>
        <dbReference type="Google" id="ProtNLM"/>
    </source>
</evidence>
<dbReference type="Pfam" id="PF05990">
    <property type="entry name" value="DUF900"/>
    <property type="match status" value="1"/>
</dbReference>
<dbReference type="InterPro" id="IPR010297">
    <property type="entry name" value="DUF900_hydrolase"/>
</dbReference>